<accession>A0A2H0CGD7</accession>
<dbReference type="AlphaFoldDB" id="A0A2H0CGD7"/>
<reference evidence="1 2" key="1">
    <citation type="submission" date="2017-09" db="EMBL/GenBank/DDBJ databases">
        <title>Depth-based differentiation of microbial function through sediment-hosted aquifers and enrichment of novel symbionts in the deep terrestrial subsurface.</title>
        <authorList>
            <person name="Probst A.J."/>
            <person name="Ladd B."/>
            <person name="Jarett J.K."/>
            <person name="Geller-Mcgrath D.E."/>
            <person name="Sieber C.M."/>
            <person name="Emerson J.B."/>
            <person name="Anantharaman K."/>
            <person name="Thomas B.C."/>
            <person name="Malmstrom R."/>
            <person name="Stieglmeier M."/>
            <person name="Klingl A."/>
            <person name="Woyke T."/>
            <person name="Ryan C.M."/>
            <person name="Banfield J.F."/>
        </authorList>
    </citation>
    <scope>NUCLEOTIDE SEQUENCE [LARGE SCALE GENOMIC DNA]</scope>
    <source>
        <strain evidence="1">CG22_combo_CG10-13_8_21_14_all_32_8</strain>
    </source>
</reference>
<comment type="caution">
    <text evidence="1">The sequence shown here is derived from an EMBL/GenBank/DDBJ whole genome shotgun (WGS) entry which is preliminary data.</text>
</comment>
<sequence length="557" mass="65955">MQKVCKTCKNKFEMDHEDLNFYEKMKSPPPNYCPECRIVRRLAFRNERTLYKRTCSKSGKPIISIHPKNTPFPVYDQHFWWGDDWEALDYGQNYDPNKTFFKQFLKLRNKIPRISLLNINGVNSDYVNNSEDNKNCYLLFAAQKNEDCLYGRLVYRSHFIVDSDFVQDSELCYDSIDCRNCYNCLVCDNCETSTDLIFCFNLKDCQNCIFSTNLRHKNYHIFNKPVSKKEFEQKRKEILSSYSNLEKAKKEFSEFKKKAIVKYAYQIKCHNTTGDYMYNCHDVKYGFDTENSKNCRYVADAESTIDCWDMNNTYYKPELNLDVMGALQTYNVKHSVYVLTSSNIEYCDSVHNCESCFGFIGLKKKKYCILNKQYSKEEYEKLKEIIIGNMKKEGVYGDFISPELSPFGYNETLAQSYIPMNEKEAKEKNFNWQDKTTGTYGKETIKEGEIPETIEDVSENPPDGRVDILKEILVCSDCKKNFRITSAELNFYKRMHIPLPHKDFECRHKERMSKRNPRKLWHRKCMKSGCNNEFETAYSPERTEIVYCEQCYNQEVY</sequence>
<evidence type="ECO:0000313" key="1">
    <source>
        <dbReference type="EMBL" id="PIP68977.1"/>
    </source>
</evidence>
<name>A0A2H0CGD7_9BACT</name>
<protein>
    <submittedName>
        <fullName evidence="1">Uncharacterized protein</fullName>
    </submittedName>
</protein>
<gene>
    <name evidence="1" type="ORF">COW91_01900</name>
</gene>
<organism evidence="1 2">
    <name type="scientific">Candidatus Nomurabacteria bacterium CG22_combo_CG10-13_8_21_14_all_32_8</name>
    <dbReference type="NCBI Taxonomy" id="1974732"/>
    <lineage>
        <taxon>Bacteria</taxon>
        <taxon>Candidatus Nomuraibacteriota</taxon>
    </lineage>
</organism>
<evidence type="ECO:0000313" key="2">
    <source>
        <dbReference type="Proteomes" id="UP000229176"/>
    </source>
</evidence>
<proteinExistence type="predicted"/>
<dbReference type="Proteomes" id="UP000229176">
    <property type="component" value="Unassembled WGS sequence"/>
</dbReference>
<dbReference type="EMBL" id="PCTI01000028">
    <property type="protein sequence ID" value="PIP68977.1"/>
    <property type="molecule type" value="Genomic_DNA"/>
</dbReference>